<evidence type="ECO:0000313" key="3">
    <source>
        <dbReference type="EMBL" id="RAW26423.1"/>
    </source>
</evidence>
<keyword evidence="4" id="KW-1185">Reference proteome</keyword>
<feature type="compositionally biased region" description="Basic and acidic residues" evidence="1">
    <location>
        <begin position="160"/>
        <end position="172"/>
    </location>
</feature>
<dbReference type="STRING" id="29920.A0A329RNX9"/>
<protein>
    <recommendedName>
        <fullName evidence="2">Tf2-1-like SH3-like domain-containing protein</fullName>
    </recommendedName>
</protein>
<dbReference type="AlphaFoldDB" id="A0A329RNX9"/>
<evidence type="ECO:0000256" key="1">
    <source>
        <dbReference type="SAM" id="MobiDB-lite"/>
    </source>
</evidence>
<evidence type="ECO:0000259" key="2">
    <source>
        <dbReference type="Pfam" id="PF24626"/>
    </source>
</evidence>
<proteinExistence type="predicted"/>
<gene>
    <name evidence="3" type="ORF">PC110_g17178</name>
</gene>
<dbReference type="InterPro" id="IPR056924">
    <property type="entry name" value="SH3_Tf2-1"/>
</dbReference>
<evidence type="ECO:0000313" key="4">
    <source>
        <dbReference type="Proteomes" id="UP000251314"/>
    </source>
</evidence>
<dbReference type="EMBL" id="MJFZ01000652">
    <property type="protein sequence ID" value="RAW26423.1"/>
    <property type="molecule type" value="Genomic_DNA"/>
</dbReference>
<feature type="domain" description="Tf2-1-like SH3-like" evidence="2">
    <location>
        <begin position="22"/>
        <end position="85"/>
    </location>
</feature>
<sequence>MDKQKENTDKRGLKNRNVFRRGDRVLLSTSGMQTTAVINLGANKLPPRFIGPLKVTKVHDDTYTLAIPTPMRFHPTFYVGRLMPYLPADTPNLQPRTESVIINQYCSIDSLSKTGDPPGRQFGSAAFDGLTFNRDGSPPVVDASDAGRWIADRFVDHDVRKSREVPPRDGPKSKQKNNLARVTKKARSGPLVGIFTSGGYMGARSRLLEDIPDVVSVDETSLALALATINVDSTATDDLACTRRWLTMATTRPTSTAISMRRVATSATATTATTMDLRQRPLQERTLVALDPATLFIREPPNVNLGVPVFARGPITNLRAPEAALPNVHVADAPRLLRQITDTVPQLSNSVFPPAAPQVSEAMT</sequence>
<feature type="region of interest" description="Disordered" evidence="1">
    <location>
        <begin position="160"/>
        <end position="183"/>
    </location>
</feature>
<reference evidence="3 4" key="1">
    <citation type="submission" date="2018-01" db="EMBL/GenBank/DDBJ databases">
        <title>Draft genome of the strawberry crown rot pathogen Phytophthora cactorum.</title>
        <authorList>
            <person name="Armitage A.D."/>
            <person name="Lysoe E."/>
            <person name="Nellist C.F."/>
            <person name="Harrison R.J."/>
            <person name="Brurberg M.B."/>
        </authorList>
    </citation>
    <scope>NUCLEOTIDE SEQUENCE [LARGE SCALE GENOMIC DNA]</scope>
    <source>
        <strain evidence="3 4">10300</strain>
    </source>
</reference>
<dbReference type="Proteomes" id="UP000251314">
    <property type="component" value="Unassembled WGS sequence"/>
</dbReference>
<organism evidence="3 4">
    <name type="scientific">Phytophthora cactorum</name>
    <dbReference type="NCBI Taxonomy" id="29920"/>
    <lineage>
        <taxon>Eukaryota</taxon>
        <taxon>Sar</taxon>
        <taxon>Stramenopiles</taxon>
        <taxon>Oomycota</taxon>
        <taxon>Peronosporomycetes</taxon>
        <taxon>Peronosporales</taxon>
        <taxon>Peronosporaceae</taxon>
        <taxon>Phytophthora</taxon>
    </lineage>
</organism>
<dbReference type="OrthoDB" id="116372at2759"/>
<name>A0A329RNX9_9STRA</name>
<dbReference type="VEuPathDB" id="FungiDB:PC110_g17178"/>
<dbReference type="Pfam" id="PF24626">
    <property type="entry name" value="SH3_Tf2-1"/>
    <property type="match status" value="1"/>
</dbReference>
<accession>A0A329RNX9</accession>
<comment type="caution">
    <text evidence="3">The sequence shown here is derived from an EMBL/GenBank/DDBJ whole genome shotgun (WGS) entry which is preliminary data.</text>
</comment>